<reference evidence="1" key="1">
    <citation type="submission" date="2021-01" db="EMBL/GenBank/DDBJ databases">
        <title>Adiantum capillus-veneris genome.</title>
        <authorList>
            <person name="Fang Y."/>
            <person name="Liao Q."/>
        </authorList>
    </citation>
    <scope>NUCLEOTIDE SEQUENCE</scope>
    <source>
        <strain evidence="1">H3</strain>
        <tissue evidence="1">Leaf</tissue>
    </source>
</reference>
<accession>A0A9D4ZI17</accession>
<dbReference type="EMBL" id="JABFUD020000011">
    <property type="protein sequence ID" value="KAI5073631.1"/>
    <property type="molecule type" value="Genomic_DNA"/>
</dbReference>
<gene>
    <name evidence="1" type="ORF">GOP47_0011644</name>
</gene>
<evidence type="ECO:0000313" key="2">
    <source>
        <dbReference type="Proteomes" id="UP000886520"/>
    </source>
</evidence>
<comment type="caution">
    <text evidence="1">The sequence shown here is derived from an EMBL/GenBank/DDBJ whole genome shotgun (WGS) entry which is preliminary data.</text>
</comment>
<name>A0A9D4ZI17_ADICA</name>
<keyword evidence="2" id="KW-1185">Reference proteome</keyword>
<dbReference type="Proteomes" id="UP000886520">
    <property type="component" value="Chromosome 11"/>
</dbReference>
<proteinExistence type="predicted"/>
<protein>
    <submittedName>
        <fullName evidence="1">Uncharacterized protein</fullName>
    </submittedName>
</protein>
<sequence>MMPRTPPNNHLWSFKVQGHPLCLRISKQEQVGMCRCRYTSLGYFFHGIADKKVCLIMGRAQNLWVVVSNCGAKAFALKFFILDCINRVQGNYHELFSVHIKIL</sequence>
<organism evidence="1 2">
    <name type="scientific">Adiantum capillus-veneris</name>
    <name type="common">Maidenhair fern</name>
    <dbReference type="NCBI Taxonomy" id="13818"/>
    <lineage>
        <taxon>Eukaryota</taxon>
        <taxon>Viridiplantae</taxon>
        <taxon>Streptophyta</taxon>
        <taxon>Embryophyta</taxon>
        <taxon>Tracheophyta</taxon>
        <taxon>Polypodiopsida</taxon>
        <taxon>Polypodiidae</taxon>
        <taxon>Polypodiales</taxon>
        <taxon>Pteridineae</taxon>
        <taxon>Pteridaceae</taxon>
        <taxon>Vittarioideae</taxon>
        <taxon>Adiantum</taxon>
    </lineage>
</organism>
<evidence type="ECO:0000313" key="1">
    <source>
        <dbReference type="EMBL" id="KAI5073631.1"/>
    </source>
</evidence>
<dbReference type="AlphaFoldDB" id="A0A9D4ZI17"/>